<dbReference type="Proteomes" id="UP000182306">
    <property type="component" value="Chromosome"/>
</dbReference>
<dbReference type="AlphaFoldDB" id="A0A1L3LLD2"/>
<dbReference type="KEGG" id="same:SAMCFNEI73_Ch1608"/>
<gene>
    <name evidence="1" type="ORF">SAMCFNEI73_Ch1608</name>
</gene>
<dbReference type="STRING" id="194963.SAMCFNEI73_Ch1608"/>
<accession>A0A1L3LLD2</accession>
<reference evidence="1 2" key="1">
    <citation type="submission" date="2015-10" db="EMBL/GenBank/DDBJ databases">
        <title>Genomic differences between typical nodule nitrogen-fixing rhizobial strains and those coming from bean seeds.</title>
        <authorList>
            <person name="Peralta H."/>
            <person name="Aguilar-Vera A."/>
            <person name="Diaz R."/>
            <person name="Mora Y."/>
            <person name="Martinez-Batallar G."/>
            <person name="Salazar E."/>
            <person name="Vargas-Lagunas C."/>
            <person name="Encarnacion S."/>
            <person name="Girard L."/>
            <person name="Mora J."/>
        </authorList>
    </citation>
    <scope>NUCLEOTIDE SEQUENCE [LARGE SCALE GENOMIC DNA]</scope>
    <source>
        <strain evidence="1 2">CFNEI 73</strain>
    </source>
</reference>
<keyword evidence="2" id="KW-1185">Reference proteome</keyword>
<proteinExistence type="predicted"/>
<protein>
    <submittedName>
        <fullName evidence="1">Uncharacterized protein</fullName>
    </submittedName>
</protein>
<name>A0A1L3LLD2_9HYPH</name>
<dbReference type="EMBL" id="CP013107">
    <property type="protein sequence ID" value="APG90909.1"/>
    <property type="molecule type" value="Genomic_DNA"/>
</dbReference>
<organism evidence="1 2">
    <name type="scientific">Sinorhizobium americanum</name>
    <dbReference type="NCBI Taxonomy" id="194963"/>
    <lineage>
        <taxon>Bacteria</taxon>
        <taxon>Pseudomonadati</taxon>
        <taxon>Pseudomonadota</taxon>
        <taxon>Alphaproteobacteria</taxon>
        <taxon>Hyphomicrobiales</taxon>
        <taxon>Rhizobiaceae</taxon>
        <taxon>Sinorhizobium/Ensifer group</taxon>
        <taxon>Sinorhizobium</taxon>
    </lineage>
</organism>
<evidence type="ECO:0000313" key="2">
    <source>
        <dbReference type="Proteomes" id="UP000182306"/>
    </source>
</evidence>
<sequence length="49" mass="5386">MCANPHDSSANKSCQNSSCHFFEPFRLFLSSRLHWCALSARAASATLLA</sequence>
<evidence type="ECO:0000313" key="1">
    <source>
        <dbReference type="EMBL" id="APG90909.1"/>
    </source>
</evidence>